<keyword evidence="2" id="KW-1185">Reference proteome</keyword>
<evidence type="ECO:0000313" key="2">
    <source>
        <dbReference type="Proteomes" id="UP000324022"/>
    </source>
</evidence>
<dbReference type="AlphaFoldDB" id="A0A5C3EGB4"/>
<proteinExistence type="predicted"/>
<dbReference type="Proteomes" id="UP000324022">
    <property type="component" value="Unassembled WGS sequence"/>
</dbReference>
<accession>A0A5C3EGB4</accession>
<reference evidence="1 2" key="1">
    <citation type="submission" date="2018-03" db="EMBL/GenBank/DDBJ databases">
        <authorList>
            <person name="Guldener U."/>
        </authorList>
    </citation>
    <scope>NUCLEOTIDE SEQUENCE [LARGE SCALE GENOMIC DNA]</scope>
    <source>
        <strain evidence="1 2">NBRC100155</strain>
    </source>
</reference>
<evidence type="ECO:0000313" key="1">
    <source>
        <dbReference type="EMBL" id="SPO29422.1"/>
    </source>
</evidence>
<organism evidence="1 2">
    <name type="scientific">Ustilago trichophora</name>
    <dbReference type="NCBI Taxonomy" id="86804"/>
    <lineage>
        <taxon>Eukaryota</taxon>
        <taxon>Fungi</taxon>
        <taxon>Dikarya</taxon>
        <taxon>Basidiomycota</taxon>
        <taxon>Ustilaginomycotina</taxon>
        <taxon>Ustilaginomycetes</taxon>
        <taxon>Ustilaginales</taxon>
        <taxon>Ustilaginaceae</taxon>
        <taxon>Ustilago</taxon>
    </lineage>
</organism>
<dbReference type="EMBL" id="OOIN01000028">
    <property type="protein sequence ID" value="SPO29422.1"/>
    <property type="molecule type" value="Genomic_DNA"/>
</dbReference>
<name>A0A5C3EGB4_9BASI</name>
<gene>
    <name evidence="1" type="ORF">UTRI_04852_B</name>
</gene>
<sequence length="103" mass="11249">MDSPAHESTRQFVQQSGAAIFTLDGERGSGKSQLCAKMADGRLNCTEIALEEPQLLLHFATGPIKDAHQLPANSLLVASMDTRLKAFDQRTKLLSRLVNIIIT</sequence>
<protein>
    <submittedName>
        <fullName evidence="1">Uncharacterized protein</fullName>
    </submittedName>
</protein>
<dbReference type="OrthoDB" id="5277092at2759"/>